<protein>
    <submittedName>
        <fullName evidence="4">Uncharacterized protein LOC108831588</fullName>
    </submittedName>
</protein>
<sequence>MHLFFRCPFAQQVWRLIPLLRQIHIADDSSFQQTLVLFRKSICLPPTEIKDPILPWVLWYLWMARNRLIFENISTPATDTATKSLSFAREWSQAQPNSQSTVSKPTGNHIAPLQSNRSQPSTQCWIDAAWDASTSRSGVAWTLGDLHPFATRSGSRVIENVSSSLVAETLALKQGISSTLAMGISNITFLSDCQKLTRAINSNSPIREAYGVFQDIAFASSSFASFSLKFIPRSENKEADLLAKQALKAFSSISRSSLDVIRPTG</sequence>
<dbReference type="GO" id="GO:0004523">
    <property type="term" value="F:RNA-DNA hybrid ribonuclease activity"/>
    <property type="evidence" value="ECO:0007669"/>
    <property type="project" value="InterPro"/>
</dbReference>
<keyword evidence="3" id="KW-1185">Reference proteome</keyword>
<proteinExistence type="predicted"/>
<evidence type="ECO:0000313" key="4">
    <source>
        <dbReference type="RefSeq" id="XP_018460613.1"/>
    </source>
</evidence>
<dbReference type="CDD" id="cd06222">
    <property type="entry name" value="RNase_H_like"/>
    <property type="match status" value="1"/>
</dbReference>
<dbReference type="GO" id="GO:0003676">
    <property type="term" value="F:nucleic acid binding"/>
    <property type="evidence" value="ECO:0007669"/>
    <property type="project" value="InterPro"/>
</dbReference>
<dbReference type="InterPro" id="IPR012337">
    <property type="entry name" value="RNaseH-like_sf"/>
</dbReference>
<dbReference type="KEGG" id="rsz:108831588"/>
<name>A0A6J0LKY3_RAPSA</name>
<dbReference type="GeneID" id="108831588"/>
<feature type="domain" description="RNase H type-1" evidence="2">
    <location>
        <begin position="127"/>
        <end position="246"/>
    </location>
</feature>
<dbReference type="InterPro" id="IPR036397">
    <property type="entry name" value="RNaseH_sf"/>
</dbReference>
<reference evidence="4" key="2">
    <citation type="submission" date="2025-08" db="UniProtKB">
        <authorList>
            <consortium name="RefSeq"/>
        </authorList>
    </citation>
    <scope>IDENTIFICATION</scope>
    <source>
        <tissue evidence="4">Leaf</tissue>
    </source>
</reference>
<dbReference type="Pfam" id="PF13456">
    <property type="entry name" value="RVT_3"/>
    <property type="match status" value="1"/>
</dbReference>
<evidence type="ECO:0000313" key="3">
    <source>
        <dbReference type="Proteomes" id="UP000504610"/>
    </source>
</evidence>
<dbReference type="Proteomes" id="UP000504610">
    <property type="component" value="Chromosome 3"/>
</dbReference>
<dbReference type="InterPro" id="IPR002156">
    <property type="entry name" value="RNaseH_domain"/>
</dbReference>
<accession>A0A6J0LKY3</accession>
<dbReference type="Gene3D" id="3.30.420.10">
    <property type="entry name" value="Ribonuclease H-like superfamily/Ribonuclease H"/>
    <property type="match status" value="1"/>
</dbReference>
<dbReference type="PANTHER" id="PTHR47074">
    <property type="entry name" value="BNAC02G40300D PROTEIN"/>
    <property type="match status" value="1"/>
</dbReference>
<dbReference type="PANTHER" id="PTHR47074:SF49">
    <property type="entry name" value="POLYNUCLEOTIDYL TRANSFERASE, RIBONUCLEASE H-LIKE SUPERFAMILY PROTEIN"/>
    <property type="match status" value="1"/>
</dbReference>
<evidence type="ECO:0000259" key="2">
    <source>
        <dbReference type="Pfam" id="PF13456"/>
    </source>
</evidence>
<dbReference type="RefSeq" id="XP_018460613.1">
    <property type="nucleotide sequence ID" value="XM_018605111.1"/>
</dbReference>
<reference evidence="3" key="1">
    <citation type="journal article" date="2019" name="Database">
        <title>The radish genome database (RadishGD): an integrated information resource for radish genomics.</title>
        <authorList>
            <person name="Yu H.J."/>
            <person name="Baek S."/>
            <person name="Lee Y.J."/>
            <person name="Cho A."/>
            <person name="Mun J.H."/>
        </authorList>
    </citation>
    <scope>NUCLEOTIDE SEQUENCE [LARGE SCALE GENOMIC DNA]</scope>
    <source>
        <strain evidence="3">cv. WK10039</strain>
    </source>
</reference>
<dbReference type="OrthoDB" id="1112345at2759"/>
<dbReference type="InterPro" id="IPR044730">
    <property type="entry name" value="RNase_H-like_dom_plant"/>
</dbReference>
<evidence type="ECO:0000256" key="1">
    <source>
        <dbReference type="SAM" id="MobiDB-lite"/>
    </source>
</evidence>
<dbReference type="InterPro" id="IPR052929">
    <property type="entry name" value="RNase_H-like_EbsB-rel"/>
</dbReference>
<organism evidence="3 4">
    <name type="scientific">Raphanus sativus</name>
    <name type="common">Radish</name>
    <name type="synonym">Raphanus raphanistrum var. sativus</name>
    <dbReference type="NCBI Taxonomy" id="3726"/>
    <lineage>
        <taxon>Eukaryota</taxon>
        <taxon>Viridiplantae</taxon>
        <taxon>Streptophyta</taxon>
        <taxon>Embryophyta</taxon>
        <taxon>Tracheophyta</taxon>
        <taxon>Spermatophyta</taxon>
        <taxon>Magnoliopsida</taxon>
        <taxon>eudicotyledons</taxon>
        <taxon>Gunneridae</taxon>
        <taxon>Pentapetalae</taxon>
        <taxon>rosids</taxon>
        <taxon>malvids</taxon>
        <taxon>Brassicales</taxon>
        <taxon>Brassicaceae</taxon>
        <taxon>Brassiceae</taxon>
        <taxon>Raphanus</taxon>
    </lineage>
</organism>
<feature type="region of interest" description="Disordered" evidence="1">
    <location>
        <begin position="93"/>
        <end position="118"/>
    </location>
</feature>
<feature type="compositionally biased region" description="Polar residues" evidence="1">
    <location>
        <begin position="93"/>
        <end position="106"/>
    </location>
</feature>
<dbReference type="SUPFAM" id="SSF53098">
    <property type="entry name" value="Ribonuclease H-like"/>
    <property type="match status" value="1"/>
</dbReference>
<gene>
    <name evidence="4" type="primary">LOC108831588</name>
</gene>
<dbReference type="AlphaFoldDB" id="A0A6J0LKY3"/>